<feature type="compositionally biased region" description="Basic residues" evidence="3">
    <location>
        <begin position="46"/>
        <end position="55"/>
    </location>
</feature>
<dbReference type="PROSITE" id="PS50011">
    <property type="entry name" value="PROTEIN_KINASE_DOM"/>
    <property type="match status" value="1"/>
</dbReference>
<dbReference type="InterPro" id="IPR001245">
    <property type="entry name" value="Ser-Thr/Tyr_kinase_cat_dom"/>
</dbReference>
<dbReference type="Pfam" id="PF07714">
    <property type="entry name" value="PK_Tyr_Ser-Thr"/>
    <property type="match status" value="2"/>
</dbReference>
<dbReference type="PRINTS" id="PR00109">
    <property type="entry name" value="TYRKINASE"/>
</dbReference>
<evidence type="ECO:0000313" key="5">
    <source>
        <dbReference type="EMBL" id="KAI1711307.1"/>
    </source>
</evidence>
<comment type="subcellular location">
    <subcellularLocation>
        <location evidence="1">Membrane</location>
        <topology evidence="1">Single-pass membrane protein</topology>
    </subcellularLocation>
</comment>
<accession>A0AAD4R5M0</accession>
<sequence>MSRGTVFLNPLPIPDYSESDTGSYSSAQSVGSVAEDWPLTRDSPRHRSYSRHAHAQKFSESQNRGAPSRYYSQSHSLASRMANGHRKSASHSSLHHSHPTQFGAWSGGHTQPLSHRSHHYRHETPSGSRMKARQVLLSAEDVLGAVSRELRHAIQPLLIPHRYLQPREIVGKGYFGHVFRGLLRDPLSGYVVPVAIKTLKGSESIADVEDFLREGAIMRQFNHPNVLRLLGISLSPEGSPSVVLPFMQLGDLRTFVADPFRVSVFFSCQFVALQWLTENYGVKVADFGLAVDMQQLDEGGGLACPGERNGSSPRLPLKWMAIEYLWDRRAFSAKSDVWSFGVVMWELLTRGASPYSEISNTEIRNFLESGRRLAQPIHCPDIVYEVMLACWRVHPIDRPTFPELIFRLREILQREENRRFRSYRMQSLHALVPPANAHANYFPNDFIHG</sequence>
<evidence type="ECO:0000256" key="3">
    <source>
        <dbReference type="SAM" id="MobiDB-lite"/>
    </source>
</evidence>
<dbReference type="GO" id="GO:0007169">
    <property type="term" value="P:cell surface receptor protein tyrosine kinase signaling pathway"/>
    <property type="evidence" value="ECO:0007669"/>
    <property type="project" value="TreeGrafter"/>
</dbReference>
<feature type="region of interest" description="Disordered" evidence="3">
    <location>
        <begin position="1"/>
        <end position="129"/>
    </location>
</feature>
<gene>
    <name evidence="5" type="ORF">DdX_10181</name>
</gene>
<keyword evidence="2" id="KW-0547">Nucleotide-binding</keyword>
<dbReference type="GO" id="GO:0007399">
    <property type="term" value="P:nervous system development"/>
    <property type="evidence" value="ECO:0007669"/>
    <property type="project" value="TreeGrafter"/>
</dbReference>
<comment type="caution">
    <text evidence="5">The sequence shown here is derived from an EMBL/GenBank/DDBJ whole genome shotgun (WGS) entry which is preliminary data.</text>
</comment>
<dbReference type="InterPro" id="IPR011009">
    <property type="entry name" value="Kinase-like_dom_sf"/>
</dbReference>
<evidence type="ECO:0000259" key="4">
    <source>
        <dbReference type="PROSITE" id="PS50011"/>
    </source>
</evidence>
<feature type="domain" description="Protein kinase" evidence="4">
    <location>
        <begin position="164"/>
        <end position="412"/>
    </location>
</feature>
<feature type="compositionally biased region" description="Basic residues" evidence="3">
    <location>
        <begin position="83"/>
        <end position="98"/>
    </location>
</feature>
<evidence type="ECO:0000256" key="2">
    <source>
        <dbReference type="PROSITE-ProRule" id="PRU10141"/>
    </source>
</evidence>
<feature type="compositionally biased region" description="Polar residues" evidence="3">
    <location>
        <begin position="19"/>
        <end position="31"/>
    </location>
</feature>
<feature type="compositionally biased region" description="Polar residues" evidence="3">
    <location>
        <begin position="58"/>
        <end position="77"/>
    </location>
</feature>
<dbReference type="InterPro" id="IPR017441">
    <property type="entry name" value="Protein_kinase_ATP_BS"/>
</dbReference>
<keyword evidence="5" id="KW-0418">Kinase</keyword>
<organism evidence="5 6">
    <name type="scientific">Ditylenchus destructor</name>
    <dbReference type="NCBI Taxonomy" id="166010"/>
    <lineage>
        <taxon>Eukaryota</taxon>
        <taxon>Metazoa</taxon>
        <taxon>Ecdysozoa</taxon>
        <taxon>Nematoda</taxon>
        <taxon>Chromadorea</taxon>
        <taxon>Rhabditida</taxon>
        <taxon>Tylenchina</taxon>
        <taxon>Tylenchomorpha</taxon>
        <taxon>Sphaerularioidea</taxon>
        <taxon>Anguinidae</taxon>
        <taxon>Anguininae</taxon>
        <taxon>Ditylenchus</taxon>
    </lineage>
</organism>
<dbReference type="Gene3D" id="1.10.510.10">
    <property type="entry name" value="Transferase(Phosphotransferase) domain 1"/>
    <property type="match status" value="1"/>
</dbReference>
<dbReference type="Gene3D" id="3.30.200.20">
    <property type="entry name" value="Phosphorylase Kinase, domain 1"/>
    <property type="match status" value="1"/>
</dbReference>
<evidence type="ECO:0000256" key="1">
    <source>
        <dbReference type="ARBA" id="ARBA00004167"/>
    </source>
</evidence>
<protein>
    <submittedName>
        <fullName evidence="5">Protein tyrosine kinase domain-containing protein</fullName>
    </submittedName>
</protein>
<proteinExistence type="predicted"/>
<reference evidence="5" key="1">
    <citation type="submission" date="2022-01" db="EMBL/GenBank/DDBJ databases">
        <title>Genome Sequence Resource for Two Populations of Ditylenchus destructor, the Migratory Endoparasitic Phytonematode.</title>
        <authorList>
            <person name="Zhang H."/>
            <person name="Lin R."/>
            <person name="Xie B."/>
        </authorList>
    </citation>
    <scope>NUCLEOTIDE SEQUENCE</scope>
    <source>
        <strain evidence="5">BazhouSP</strain>
    </source>
</reference>
<keyword evidence="5" id="KW-0808">Transferase</keyword>
<dbReference type="GO" id="GO:0004714">
    <property type="term" value="F:transmembrane receptor protein tyrosine kinase activity"/>
    <property type="evidence" value="ECO:0007669"/>
    <property type="project" value="TreeGrafter"/>
</dbReference>
<dbReference type="PANTHER" id="PTHR24416">
    <property type="entry name" value="TYROSINE-PROTEIN KINASE RECEPTOR"/>
    <property type="match status" value="1"/>
</dbReference>
<dbReference type="GO" id="GO:0005524">
    <property type="term" value="F:ATP binding"/>
    <property type="evidence" value="ECO:0007669"/>
    <property type="project" value="UniProtKB-UniRule"/>
</dbReference>
<dbReference type="InterPro" id="IPR000719">
    <property type="entry name" value="Prot_kinase_dom"/>
</dbReference>
<dbReference type="PANTHER" id="PTHR24416:SF564">
    <property type="entry name" value="MACROPHAGE-STIMULATING PROTEIN RECEPTOR"/>
    <property type="match status" value="1"/>
</dbReference>
<feature type="binding site" evidence="2">
    <location>
        <position position="197"/>
    </location>
    <ligand>
        <name>ATP</name>
        <dbReference type="ChEBI" id="CHEBI:30616"/>
    </ligand>
</feature>
<dbReference type="Proteomes" id="UP001201812">
    <property type="component" value="Unassembled WGS sequence"/>
</dbReference>
<dbReference type="GO" id="GO:0005886">
    <property type="term" value="C:plasma membrane"/>
    <property type="evidence" value="ECO:0007669"/>
    <property type="project" value="TreeGrafter"/>
</dbReference>
<dbReference type="InterPro" id="IPR050122">
    <property type="entry name" value="RTK"/>
</dbReference>
<dbReference type="EMBL" id="JAKKPZ010000022">
    <property type="protein sequence ID" value="KAI1711307.1"/>
    <property type="molecule type" value="Genomic_DNA"/>
</dbReference>
<keyword evidence="2" id="KW-0067">ATP-binding</keyword>
<dbReference type="FunFam" id="1.10.510.10:FF:001346">
    <property type="entry name" value="Uncharacterized protein"/>
    <property type="match status" value="1"/>
</dbReference>
<name>A0AAD4R5M0_9BILA</name>
<dbReference type="CDD" id="cd00192">
    <property type="entry name" value="PTKc"/>
    <property type="match status" value="1"/>
</dbReference>
<dbReference type="GO" id="GO:0016477">
    <property type="term" value="P:cell migration"/>
    <property type="evidence" value="ECO:0007669"/>
    <property type="project" value="TreeGrafter"/>
</dbReference>
<dbReference type="GO" id="GO:0043235">
    <property type="term" value="C:receptor complex"/>
    <property type="evidence" value="ECO:0007669"/>
    <property type="project" value="TreeGrafter"/>
</dbReference>
<keyword evidence="6" id="KW-1185">Reference proteome</keyword>
<dbReference type="PROSITE" id="PS00107">
    <property type="entry name" value="PROTEIN_KINASE_ATP"/>
    <property type="match status" value="1"/>
</dbReference>
<dbReference type="AlphaFoldDB" id="A0AAD4R5M0"/>
<evidence type="ECO:0000313" key="6">
    <source>
        <dbReference type="Proteomes" id="UP001201812"/>
    </source>
</evidence>
<dbReference type="SUPFAM" id="SSF56112">
    <property type="entry name" value="Protein kinase-like (PK-like)"/>
    <property type="match status" value="1"/>
</dbReference>